<keyword evidence="1" id="KW-1133">Transmembrane helix</keyword>
<feature type="transmembrane region" description="Helical" evidence="1">
    <location>
        <begin position="303"/>
        <end position="330"/>
    </location>
</feature>
<organism evidence="2 3">
    <name type="scientific">Planococcus wigleyi</name>
    <dbReference type="NCBI Taxonomy" id="2762216"/>
    <lineage>
        <taxon>Bacteria</taxon>
        <taxon>Bacillati</taxon>
        <taxon>Bacillota</taxon>
        <taxon>Bacilli</taxon>
        <taxon>Bacillales</taxon>
        <taxon>Caryophanaceae</taxon>
        <taxon>Planococcus</taxon>
    </lineage>
</organism>
<dbReference type="Proteomes" id="UP000658980">
    <property type="component" value="Unassembled WGS sequence"/>
</dbReference>
<dbReference type="EMBL" id="JACSPU010000003">
    <property type="protein sequence ID" value="MBD8015040.1"/>
    <property type="molecule type" value="Genomic_DNA"/>
</dbReference>
<protein>
    <submittedName>
        <fullName evidence="2">Uncharacterized protein</fullName>
    </submittedName>
</protein>
<keyword evidence="1" id="KW-0472">Membrane</keyword>
<dbReference type="RefSeq" id="WP_191715266.1">
    <property type="nucleotide sequence ID" value="NZ_JACSPU010000003.1"/>
</dbReference>
<sequence length="334" mass="38795">MKDFINICISFIAFLSTRVDLYQVDGKKFSIKVLFINLFISLLLSSLIAFFIATVLIANYDFREEFWSYFIIFLSLFSLMILMNIFSKQINIPKIFLIVVFYIIGLLKSILDAYLLFIMYTAIFAGGCSVLAYTFHQIFTRYGLNNELFSMTMSLIIGVGLTLGAFYGFPASKSQRDQNELLISPVLIIGSILIGYFISETNFISNINEGNGNFSLFILTIFVITAITQISSYFKKIIEKIYEIDKYNERIIQESSIFEEKKNRTINKFFQIIENTKNDIKSTITEFRKDKGNPEIWMNFIKYFFYAVLIVFSAYFLASYVFYVLISLFYGSDY</sequence>
<reference evidence="2 3" key="1">
    <citation type="submission" date="2020-08" db="EMBL/GenBank/DDBJ databases">
        <title>A Genomic Blueprint of the Chicken Gut Microbiome.</title>
        <authorList>
            <person name="Gilroy R."/>
            <person name="Ravi A."/>
            <person name="Getino M."/>
            <person name="Pursley I."/>
            <person name="Horton D.L."/>
            <person name="Alikhan N.-F."/>
            <person name="Baker D."/>
            <person name="Gharbi K."/>
            <person name="Hall N."/>
            <person name="Watson M."/>
            <person name="Adriaenssens E.M."/>
            <person name="Foster-Nyarko E."/>
            <person name="Jarju S."/>
            <person name="Secka A."/>
            <person name="Antonio M."/>
            <person name="Oren A."/>
            <person name="Chaudhuri R."/>
            <person name="La Ragione R.M."/>
            <person name="Hildebrand F."/>
            <person name="Pallen M.J."/>
        </authorList>
    </citation>
    <scope>NUCLEOTIDE SEQUENCE [LARGE SCALE GENOMIC DNA]</scope>
    <source>
        <strain evidence="2 3">Sa1BUA13</strain>
    </source>
</reference>
<feature type="transmembrane region" description="Helical" evidence="1">
    <location>
        <begin position="181"/>
        <end position="199"/>
    </location>
</feature>
<gene>
    <name evidence="2" type="ORF">H9630_09425</name>
</gene>
<keyword evidence="3" id="KW-1185">Reference proteome</keyword>
<feature type="transmembrane region" description="Helical" evidence="1">
    <location>
        <begin position="92"/>
        <end position="107"/>
    </location>
</feature>
<feature type="transmembrane region" description="Helical" evidence="1">
    <location>
        <begin position="214"/>
        <end position="234"/>
    </location>
</feature>
<evidence type="ECO:0000313" key="2">
    <source>
        <dbReference type="EMBL" id="MBD8015040.1"/>
    </source>
</evidence>
<feature type="transmembrane region" description="Helical" evidence="1">
    <location>
        <begin position="148"/>
        <end position="169"/>
    </location>
</feature>
<feature type="transmembrane region" description="Helical" evidence="1">
    <location>
        <begin position="31"/>
        <end position="59"/>
    </location>
</feature>
<accession>A0ABR8WDE0</accession>
<evidence type="ECO:0000256" key="1">
    <source>
        <dbReference type="SAM" id="Phobius"/>
    </source>
</evidence>
<name>A0ABR8WDE0_9BACL</name>
<keyword evidence="1" id="KW-0812">Transmembrane</keyword>
<proteinExistence type="predicted"/>
<comment type="caution">
    <text evidence="2">The sequence shown here is derived from an EMBL/GenBank/DDBJ whole genome shotgun (WGS) entry which is preliminary data.</text>
</comment>
<evidence type="ECO:0000313" key="3">
    <source>
        <dbReference type="Proteomes" id="UP000658980"/>
    </source>
</evidence>
<feature type="transmembrane region" description="Helical" evidence="1">
    <location>
        <begin position="66"/>
        <end position="86"/>
    </location>
</feature>